<protein>
    <recommendedName>
        <fullName evidence="2">LYR motif-containing protein Cup1-like N-terminal domain-containing protein</fullName>
    </recommendedName>
</protein>
<feature type="region of interest" description="Disordered" evidence="1">
    <location>
        <begin position="450"/>
        <end position="510"/>
    </location>
</feature>
<dbReference type="Pfam" id="PF20263">
    <property type="entry name" value="LYRM2-like"/>
    <property type="match status" value="1"/>
</dbReference>
<evidence type="ECO:0000313" key="4">
    <source>
        <dbReference type="EMBL" id="KAE9982017.1"/>
    </source>
</evidence>
<feature type="domain" description="LYR motif-containing protein Cup1-like N-terminal" evidence="2">
    <location>
        <begin position="57"/>
        <end position="153"/>
    </location>
</feature>
<feature type="compositionally biased region" description="Basic and acidic residues" evidence="1">
    <location>
        <begin position="482"/>
        <end position="498"/>
    </location>
</feature>
<organism evidence="4 5">
    <name type="scientific">Venturia inaequalis</name>
    <name type="common">Apple scab fungus</name>
    <dbReference type="NCBI Taxonomy" id="5025"/>
    <lineage>
        <taxon>Eukaryota</taxon>
        <taxon>Fungi</taxon>
        <taxon>Dikarya</taxon>
        <taxon>Ascomycota</taxon>
        <taxon>Pezizomycotina</taxon>
        <taxon>Dothideomycetes</taxon>
        <taxon>Pleosporomycetidae</taxon>
        <taxon>Venturiales</taxon>
        <taxon>Venturiaceae</taxon>
        <taxon>Venturia</taxon>
    </lineage>
</organism>
<feature type="compositionally biased region" description="Polar residues" evidence="1">
    <location>
        <begin position="26"/>
        <end position="37"/>
    </location>
</feature>
<name>A0A8H3Z654_VENIN</name>
<proteinExistence type="predicted"/>
<evidence type="ECO:0000256" key="1">
    <source>
        <dbReference type="SAM" id="MobiDB-lite"/>
    </source>
</evidence>
<dbReference type="OrthoDB" id="5521299at2759"/>
<evidence type="ECO:0000313" key="3">
    <source>
        <dbReference type="EMBL" id="KAE9978915.1"/>
    </source>
</evidence>
<gene>
    <name evidence="3" type="ORF">BLS_000190</name>
    <name evidence="4" type="ORF">EG328_011259</name>
</gene>
<dbReference type="InterPro" id="IPR046896">
    <property type="entry name" value="Cup1-like_N"/>
</dbReference>
<dbReference type="EMBL" id="WNWQ01000102">
    <property type="protein sequence ID" value="KAE9978915.1"/>
    <property type="molecule type" value="Genomic_DNA"/>
</dbReference>
<dbReference type="EMBL" id="WNWS01000081">
    <property type="protein sequence ID" value="KAE9982017.1"/>
    <property type="molecule type" value="Genomic_DNA"/>
</dbReference>
<evidence type="ECO:0000259" key="2">
    <source>
        <dbReference type="Pfam" id="PF20263"/>
    </source>
</evidence>
<sequence>MQLSTQYPTCIRALRAASRVPRCLFSSTAPSKTQPLTSPYEPKAQTDSEVEDEARRLLRSLLREASYLPDSSARAWVKQQITSRFERQSRNRKRKLKKGGDDAVAKAAVANDFKKAYKALRQLQAANNGEIAQLDKVLRLTYGRTGPYRRQLLEPLLTADPLPDSNAVDEQLLRRQGPKTSNKSEWTIDTVPVDKVFQQPPILEGDQVNYVLSPQYSKFKAVVESQVQVRPPEMRGTVLRRANYKMPQKNTWDRMMPRLRVKKMVHAAYAKLLDKVHPPLKNEEWDRLHGLVHGTITGEGYVSRRKRIAERPGTLTSYDLEKLARLDDTALPSERRGEDEWLNNDVAVEDAKEDLLRDELSIGRRLDKSIQGARAGHQITPRFMQKMWLRIFEACPKLNWDEERDRWMVIWGSRPTSFGKQQHNDDLAPLFEALDQEIETDKKRRELIIKPLRKNDTRKPRRVTTPESDHASADVQAPSGRLDPKDKTIEKTKEKEWPQRVNDGLARAGF</sequence>
<accession>A0A8H3Z654</accession>
<evidence type="ECO:0000313" key="5">
    <source>
        <dbReference type="Proteomes" id="UP000447873"/>
    </source>
</evidence>
<comment type="caution">
    <text evidence="4">The sequence shown here is derived from an EMBL/GenBank/DDBJ whole genome shotgun (WGS) entry which is preliminary data.</text>
</comment>
<dbReference type="Proteomes" id="UP000447873">
    <property type="component" value="Unassembled WGS sequence"/>
</dbReference>
<dbReference type="Proteomes" id="UP000433883">
    <property type="component" value="Unassembled WGS sequence"/>
</dbReference>
<feature type="region of interest" description="Disordered" evidence="1">
    <location>
        <begin position="26"/>
        <end position="49"/>
    </location>
</feature>
<reference evidence="4 5" key="1">
    <citation type="submission" date="2018-12" db="EMBL/GenBank/DDBJ databases">
        <title>Venturia inaequalis Genome Resource.</title>
        <authorList>
            <person name="Lichtner F.J."/>
        </authorList>
    </citation>
    <scope>NUCLEOTIDE SEQUENCE [LARGE SCALE GENOMIC DNA]</scope>
    <source>
        <strain evidence="4 5">120213</strain>
        <strain evidence="3">Bline_iso_100314</strain>
    </source>
</reference>
<dbReference type="AlphaFoldDB" id="A0A8H3Z654"/>